<organism evidence="3 4">
    <name type="scientific">Rarobacter incanus</name>
    <dbReference type="NCBI Taxonomy" id="153494"/>
    <lineage>
        <taxon>Bacteria</taxon>
        <taxon>Bacillati</taxon>
        <taxon>Actinomycetota</taxon>
        <taxon>Actinomycetes</taxon>
        <taxon>Micrococcales</taxon>
        <taxon>Rarobacteraceae</taxon>
        <taxon>Rarobacter</taxon>
    </lineage>
</organism>
<comment type="caution">
    <text evidence="3">The sequence shown here is derived from an EMBL/GenBank/DDBJ whole genome shotgun (WGS) entry which is preliminary data.</text>
</comment>
<name>A0A542SMB8_9MICO</name>
<feature type="compositionally biased region" description="Polar residues" evidence="1">
    <location>
        <begin position="479"/>
        <end position="494"/>
    </location>
</feature>
<accession>A0A542SMB8</accession>
<feature type="region of interest" description="Disordered" evidence="1">
    <location>
        <begin position="426"/>
        <end position="513"/>
    </location>
</feature>
<gene>
    <name evidence="3" type="ORF">FB389_0406</name>
</gene>
<dbReference type="Proteomes" id="UP000316181">
    <property type="component" value="Unassembled WGS sequence"/>
</dbReference>
<dbReference type="OrthoDB" id="5244088at2"/>
<proteinExistence type="predicted"/>
<protein>
    <submittedName>
        <fullName evidence="3">Protein ImuB</fullName>
    </submittedName>
</protein>
<dbReference type="InterPro" id="IPR001126">
    <property type="entry name" value="UmuC"/>
</dbReference>
<evidence type="ECO:0000313" key="3">
    <source>
        <dbReference type="EMBL" id="TQK75771.1"/>
    </source>
</evidence>
<keyword evidence="4" id="KW-1185">Reference proteome</keyword>
<dbReference type="Pfam" id="PF00817">
    <property type="entry name" value="IMS"/>
    <property type="match status" value="1"/>
</dbReference>
<evidence type="ECO:0000259" key="2">
    <source>
        <dbReference type="Pfam" id="PF00817"/>
    </source>
</evidence>
<dbReference type="Gene3D" id="3.40.1170.60">
    <property type="match status" value="1"/>
</dbReference>
<sequence length="609" mass="64537">MIPQIFAVWVPDWPAVSALMDASLAPDSPIVIMRGGRVLSSSAIARAQGVRTGMRKRTAQEVSPAAVFVSQDGGRECANFEPVIVAAHGVLPGWTMIRPGLMWAQLRVRRDGATAGAPADAAGAGVRRAPDPQEHSLKVASDLVDAIAHYTGVEAHVGVGGSVLGAAVAARTDAYIEPRDAAKYVRAQSVDVLALLATDAGERVRILSLVQSLHGLGVRTMDQLLAVGPAAINTRFGALGAWAVRQAALADDPLVRPWQGERIIEEHAILEPPAERAEQVMFAAIDAAERWYQGLLSGGLSCAQVDITLHTVGGEAVQRLWQADSTMWGGLTPRRVLDRLRWQVEAWLQRSEGDGRQADQRSVHRVTLRAVGLHPVDTQQEGLWGNARGGDGKAKAAIDRMCTMVEPGDVLQPRRTGGRTPIERIALRPWGQGADPATDDTAGGIEGNNSGGEQAGAASKPNGYAGAAGPRKRKGTPTAVPSATAQGTESSTASGRPWPGALPSPAPSAVLTGNDTTVSVTDRRGNPVTIDDRLNLSAEPHLLQRGTGQSILITNWAGPWSLLQRSWYRLHSAATTPGGGIYLQILTEPGQGYLLVFGQAQWRCEGIYD</sequence>
<dbReference type="AlphaFoldDB" id="A0A542SMB8"/>
<evidence type="ECO:0000313" key="4">
    <source>
        <dbReference type="Proteomes" id="UP000316181"/>
    </source>
</evidence>
<feature type="compositionally biased region" description="Gly residues" evidence="1">
    <location>
        <begin position="444"/>
        <end position="454"/>
    </location>
</feature>
<dbReference type="EMBL" id="VFNV01000001">
    <property type="protein sequence ID" value="TQK75771.1"/>
    <property type="molecule type" value="Genomic_DNA"/>
</dbReference>
<dbReference type="SUPFAM" id="SSF56672">
    <property type="entry name" value="DNA/RNA polymerases"/>
    <property type="match status" value="1"/>
</dbReference>
<reference evidence="3 4" key="1">
    <citation type="submission" date="2019-06" db="EMBL/GenBank/DDBJ databases">
        <title>Sequencing the genomes of 1000 actinobacteria strains.</title>
        <authorList>
            <person name="Klenk H.-P."/>
        </authorList>
    </citation>
    <scope>NUCLEOTIDE SEQUENCE [LARGE SCALE GENOMIC DNA]</scope>
    <source>
        <strain evidence="3 4">DSM 10596</strain>
    </source>
</reference>
<dbReference type="GO" id="GO:0006281">
    <property type="term" value="P:DNA repair"/>
    <property type="evidence" value="ECO:0007669"/>
    <property type="project" value="InterPro"/>
</dbReference>
<dbReference type="InterPro" id="IPR043502">
    <property type="entry name" value="DNA/RNA_pol_sf"/>
</dbReference>
<evidence type="ECO:0000256" key="1">
    <source>
        <dbReference type="SAM" id="MobiDB-lite"/>
    </source>
</evidence>
<feature type="domain" description="UmuC" evidence="2">
    <location>
        <begin position="17"/>
        <end position="72"/>
    </location>
</feature>
<dbReference type="RefSeq" id="WP_142111130.1">
    <property type="nucleotide sequence ID" value="NZ_BAAATB010000008.1"/>
</dbReference>